<organism evidence="2">
    <name type="scientific">Amphimedon queenslandica</name>
    <name type="common">Sponge</name>
    <dbReference type="NCBI Taxonomy" id="400682"/>
    <lineage>
        <taxon>Eukaryota</taxon>
        <taxon>Metazoa</taxon>
        <taxon>Porifera</taxon>
        <taxon>Demospongiae</taxon>
        <taxon>Heteroscleromorpha</taxon>
        <taxon>Haplosclerida</taxon>
        <taxon>Niphatidae</taxon>
        <taxon>Amphimedon</taxon>
    </lineage>
</organism>
<dbReference type="EnsemblMetazoa" id="Aqu2.1.17622_001">
    <property type="protein sequence ID" value="Aqu2.1.17622_001"/>
    <property type="gene ID" value="Aqu2.1.17622"/>
</dbReference>
<evidence type="ECO:0000256" key="1">
    <source>
        <dbReference type="SAM" id="MobiDB-lite"/>
    </source>
</evidence>
<feature type="region of interest" description="Disordered" evidence="1">
    <location>
        <begin position="23"/>
        <end position="64"/>
    </location>
</feature>
<accession>A0A1X7TRB1</accession>
<reference evidence="2" key="1">
    <citation type="submission" date="2017-05" db="UniProtKB">
        <authorList>
            <consortium name="EnsemblMetazoa"/>
        </authorList>
    </citation>
    <scope>IDENTIFICATION</scope>
</reference>
<name>A0A1X7TRB1_AMPQE</name>
<sequence>MVELEKIKSSLTSVENWIKALEGQSPPTKCSHSERVTLGSDDPALPWANRCPSPQGDFAPGSWEEEMDFSSSSKLKPPVSKLSESSKTVVALSLSKLLSNERRKMRNLFDAPDLTETELRDWILFKSTVVKKETTNTVQELASLLALIYDPATPQLAMLRDIERDGRS</sequence>
<protein>
    <submittedName>
        <fullName evidence="2">Uncharacterized protein</fullName>
    </submittedName>
</protein>
<evidence type="ECO:0000313" key="2">
    <source>
        <dbReference type="EnsemblMetazoa" id="Aqu2.1.17622_001"/>
    </source>
</evidence>
<dbReference type="InParanoid" id="A0A1X7TRB1"/>
<dbReference type="AlphaFoldDB" id="A0A1X7TRB1"/>
<proteinExistence type="predicted"/>